<evidence type="ECO:0008006" key="3">
    <source>
        <dbReference type="Google" id="ProtNLM"/>
    </source>
</evidence>
<evidence type="ECO:0000256" key="1">
    <source>
        <dbReference type="SAM" id="MobiDB-lite"/>
    </source>
</evidence>
<feature type="region of interest" description="Disordered" evidence="1">
    <location>
        <begin position="1"/>
        <end position="28"/>
    </location>
</feature>
<name>A0A645GXX3_9ZZZZ</name>
<dbReference type="AlphaFoldDB" id="A0A645GXX3"/>
<gene>
    <name evidence="2" type="ORF">SDC9_176329</name>
</gene>
<dbReference type="Gene3D" id="1.10.10.10">
    <property type="entry name" value="Winged helix-like DNA-binding domain superfamily/Winged helix DNA-binding domain"/>
    <property type="match status" value="1"/>
</dbReference>
<sequence length="66" mass="7416">MNLVQNNMHVDVEQRRSRRSGGTTKKKNLEIQKSVITLRKQGLTYRAISNELGVPTGSIGAYLRAM</sequence>
<comment type="caution">
    <text evidence="2">The sequence shown here is derived from an EMBL/GenBank/DDBJ whole genome shotgun (WGS) entry which is preliminary data.</text>
</comment>
<reference evidence="2" key="1">
    <citation type="submission" date="2019-08" db="EMBL/GenBank/DDBJ databases">
        <authorList>
            <person name="Kucharzyk K."/>
            <person name="Murdoch R.W."/>
            <person name="Higgins S."/>
            <person name="Loffler F."/>
        </authorList>
    </citation>
    <scope>NUCLEOTIDE SEQUENCE</scope>
</reference>
<accession>A0A645GXX3</accession>
<organism evidence="2">
    <name type="scientific">bioreactor metagenome</name>
    <dbReference type="NCBI Taxonomy" id="1076179"/>
    <lineage>
        <taxon>unclassified sequences</taxon>
        <taxon>metagenomes</taxon>
        <taxon>ecological metagenomes</taxon>
    </lineage>
</organism>
<dbReference type="EMBL" id="VSSQ01079332">
    <property type="protein sequence ID" value="MPN28884.1"/>
    <property type="molecule type" value="Genomic_DNA"/>
</dbReference>
<dbReference type="InterPro" id="IPR036388">
    <property type="entry name" value="WH-like_DNA-bd_sf"/>
</dbReference>
<proteinExistence type="predicted"/>
<protein>
    <recommendedName>
        <fullName evidence="3">Resolvase HTH domain-containing protein</fullName>
    </recommendedName>
</protein>
<evidence type="ECO:0000313" key="2">
    <source>
        <dbReference type="EMBL" id="MPN28884.1"/>
    </source>
</evidence>